<dbReference type="EMBL" id="CP003837">
    <property type="protein sequence ID" value="AGH42153.1"/>
    <property type="molecule type" value="Genomic_DNA"/>
</dbReference>
<dbReference type="PATRIC" id="fig|1129794.4.peg.39"/>
<gene>
    <name evidence="1" type="ORF">C427_0043</name>
</gene>
<dbReference type="HOGENOM" id="CLU_2167370_0_0_6"/>
<evidence type="ECO:0000313" key="2">
    <source>
        <dbReference type="Proteomes" id="UP000011864"/>
    </source>
</evidence>
<evidence type="ECO:0000313" key="1">
    <source>
        <dbReference type="EMBL" id="AGH42153.1"/>
    </source>
</evidence>
<dbReference type="AlphaFoldDB" id="K6ZZN7"/>
<dbReference type="Proteomes" id="UP000011864">
    <property type="component" value="Chromosome"/>
</dbReference>
<dbReference type="eggNOG" id="ENOG5033784">
    <property type="taxonomic scope" value="Bacteria"/>
</dbReference>
<name>K6ZZN7_9ALTE</name>
<organism evidence="1 2">
    <name type="scientific">Paraglaciecola psychrophila 170</name>
    <dbReference type="NCBI Taxonomy" id="1129794"/>
    <lineage>
        <taxon>Bacteria</taxon>
        <taxon>Pseudomonadati</taxon>
        <taxon>Pseudomonadota</taxon>
        <taxon>Gammaproteobacteria</taxon>
        <taxon>Alteromonadales</taxon>
        <taxon>Alteromonadaceae</taxon>
        <taxon>Paraglaciecola</taxon>
    </lineage>
</organism>
<dbReference type="OrthoDB" id="6385903at2"/>
<accession>K6ZZN7</accession>
<protein>
    <submittedName>
        <fullName evidence="1">Uncharacterized protein</fullName>
    </submittedName>
</protein>
<sequence length="108" mass="12569">MNKSITRITKMDDWYFEVKMVRAIKSKNYGDPYSAIAQLTASGEQMHIDSHLSVNDEELSKDDFMTIYKFCQSMGMKSISYDRIKNGFRSSKKVDICENQQPNIRLVK</sequence>
<keyword evidence="2" id="KW-1185">Reference proteome</keyword>
<dbReference type="KEGG" id="gps:C427_0043"/>
<dbReference type="RefSeq" id="WP_007634258.1">
    <property type="nucleotide sequence ID" value="NC_020514.1"/>
</dbReference>
<proteinExistence type="predicted"/>
<reference evidence="1 2" key="1">
    <citation type="journal article" date="2013" name="Genome Announc.">
        <title>Complete Genome Sequence of Glaciecola psychrophila Strain 170T.</title>
        <authorList>
            <person name="Yin J."/>
            <person name="Chen J."/>
            <person name="Liu G."/>
            <person name="Yu Y."/>
            <person name="Song L."/>
            <person name="Wang X."/>
            <person name="Qu X."/>
        </authorList>
    </citation>
    <scope>NUCLEOTIDE SEQUENCE [LARGE SCALE GENOMIC DNA]</scope>
    <source>
        <strain evidence="1 2">170</strain>
    </source>
</reference>